<reference evidence="1 2" key="1">
    <citation type="submission" date="2024-05" db="EMBL/GenBank/DDBJ databases">
        <title>Microbispora sp.ZYX-F-249.</title>
        <authorList>
            <person name="Xie H."/>
        </authorList>
    </citation>
    <scope>NUCLEOTIDE SEQUENCE [LARGE SCALE GENOMIC DNA]</scope>
    <source>
        <strain evidence="1 2">ZYX-F-249</strain>
    </source>
</reference>
<dbReference type="EMBL" id="JBDJAW010000021">
    <property type="protein sequence ID" value="MEN3538233.1"/>
    <property type="molecule type" value="Genomic_DNA"/>
</dbReference>
<evidence type="ECO:0008006" key="3">
    <source>
        <dbReference type="Google" id="ProtNLM"/>
    </source>
</evidence>
<proteinExistence type="predicted"/>
<protein>
    <recommendedName>
        <fullName evidence="3">Barstar (barnase inhibitor) domain-containing protein</fullName>
    </recommendedName>
</protein>
<keyword evidence="2" id="KW-1185">Reference proteome</keyword>
<gene>
    <name evidence="1" type="ORF">AAH991_24195</name>
</gene>
<accession>A0ABV0AUG1</accession>
<evidence type="ECO:0000313" key="2">
    <source>
        <dbReference type="Proteomes" id="UP001447516"/>
    </source>
</evidence>
<sequence length="148" mass="16477">MGIVDLSKLPQADGWMTTADGFDVRAFLLANVTVGEAAALSLLFWPEFVEYRDCVFLGALFDKRSVDTWFEELKGDRSAVENVVNHLHLWDVFAPRSESEYAILPEVASRVAAMWRAALRDAFPAREFVVAVLGEEGDYGPTVSFRSA</sequence>
<name>A0ABV0AUG1_9ACTN</name>
<comment type="caution">
    <text evidence="1">The sequence shown here is derived from an EMBL/GenBank/DDBJ whole genome shotgun (WGS) entry which is preliminary data.</text>
</comment>
<evidence type="ECO:0000313" key="1">
    <source>
        <dbReference type="EMBL" id="MEN3538233.1"/>
    </source>
</evidence>
<dbReference type="RefSeq" id="WP_346228181.1">
    <property type="nucleotide sequence ID" value="NZ_JBDJAW010000021.1"/>
</dbReference>
<organism evidence="1 2">
    <name type="scientific">Microbispora maris</name>
    <dbReference type="NCBI Taxonomy" id="3144104"/>
    <lineage>
        <taxon>Bacteria</taxon>
        <taxon>Bacillati</taxon>
        <taxon>Actinomycetota</taxon>
        <taxon>Actinomycetes</taxon>
        <taxon>Streptosporangiales</taxon>
        <taxon>Streptosporangiaceae</taxon>
        <taxon>Microbispora</taxon>
    </lineage>
</organism>
<dbReference type="Proteomes" id="UP001447516">
    <property type="component" value="Unassembled WGS sequence"/>
</dbReference>